<dbReference type="PANTHER" id="PTHR14233">
    <property type="entry name" value="DUF914-RELATED"/>
    <property type="match status" value="1"/>
</dbReference>
<feature type="transmembrane region" description="Helical" evidence="7">
    <location>
        <begin position="58"/>
        <end position="74"/>
    </location>
</feature>
<feature type="transmembrane region" description="Helical" evidence="7">
    <location>
        <begin position="112"/>
        <end position="131"/>
    </location>
</feature>
<evidence type="ECO:0000256" key="2">
    <source>
        <dbReference type="ARBA" id="ARBA00007863"/>
    </source>
</evidence>
<keyword evidence="3" id="KW-0813">Transport</keyword>
<evidence type="ECO:0000256" key="7">
    <source>
        <dbReference type="SAM" id="Phobius"/>
    </source>
</evidence>
<keyword evidence="6 7" id="KW-0472">Membrane</keyword>
<feature type="transmembrane region" description="Helical" evidence="7">
    <location>
        <begin position="262"/>
        <end position="282"/>
    </location>
</feature>
<organism evidence="8">
    <name type="scientific">Opuntia streptacantha</name>
    <name type="common">Prickly pear cactus</name>
    <name type="synonym">Opuntia cardona</name>
    <dbReference type="NCBI Taxonomy" id="393608"/>
    <lineage>
        <taxon>Eukaryota</taxon>
        <taxon>Viridiplantae</taxon>
        <taxon>Streptophyta</taxon>
        <taxon>Embryophyta</taxon>
        <taxon>Tracheophyta</taxon>
        <taxon>Spermatophyta</taxon>
        <taxon>Magnoliopsida</taxon>
        <taxon>eudicotyledons</taxon>
        <taxon>Gunneridae</taxon>
        <taxon>Pentapetalae</taxon>
        <taxon>Caryophyllales</taxon>
        <taxon>Cactineae</taxon>
        <taxon>Cactaceae</taxon>
        <taxon>Opuntioideae</taxon>
        <taxon>Opuntia</taxon>
    </lineage>
</organism>
<evidence type="ECO:0000313" key="8">
    <source>
        <dbReference type="EMBL" id="MBA4618185.1"/>
    </source>
</evidence>
<evidence type="ECO:0000256" key="3">
    <source>
        <dbReference type="ARBA" id="ARBA00022448"/>
    </source>
</evidence>
<dbReference type="InterPro" id="IPR052221">
    <property type="entry name" value="SLC35F_Transporter"/>
</dbReference>
<reference evidence="8" key="2">
    <citation type="submission" date="2020-07" db="EMBL/GenBank/DDBJ databases">
        <authorList>
            <person name="Vera ALvarez R."/>
            <person name="Arias-Moreno D.M."/>
            <person name="Jimenez-Jacinto V."/>
            <person name="Jimenez-Bremont J.F."/>
            <person name="Swaminathan K."/>
            <person name="Moose S.P."/>
            <person name="Guerrero-Gonzalez M.L."/>
            <person name="Marino-Ramirez L."/>
            <person name="Landsman D."/>
            <person name="Rodriguez-Kessler M."/>
            <person name="Delgado-Sanchez P."/>
        </authorList>
    </citation>
    <scope>NUCLEOTIDE SEQUENCE</scope>
    <source>
        <tissue evidence="8">Cladode</tissue>
    </source>
</reference>
<dbReference type="EMBL" id="GISG01019233">
    <property type="protein sequence ID" value="MBA4618185.1"/>
    <property type="molecule type" value="Transcribed_RNA"/>
</dbReference>
<evidence type="ECO:0000256" key="6">
    <source>
        <dbReference type="ARBA" id="ARBA00023136"/>
    </source>
</evidence>
<feature type="transmembrane region" description="Helical" evidence="7">
    <location>
        <begin position="232"/>
        <end position="256"/>
    </location>
</feature>
<reference evidence="8" key="1">
    <citation type="journal article" date="2013" name="J. Plant Res.">
        <title>Effect of fungi and light on seed germination of three Opuntia species from semiarid lands of central Mexico.</title>
        <authorList>
            <person name="Delgado-Sanchez P."/>
            <person name="Jimenez-Bremont J.F."/>
            <person name="Guerrero-Gonzalez Mde L."/>
            <person name="Flores J."/>
        </authorList>
    </citation>
    <scope>NUCLEOTIDE SEQUENCE</scope>
    <source>
        <tissue evidence="8">Cladode</tissue>
    </source>
</reference>
<keyword evidence="4 7" id="KW-0812">Transmembrane</keyword>
<dbReference type="GO" id="GO:0016020">
    <property type="term" value="C:membrane"/>
    <property type="evidence" value="ECO:0007669"/>
    <property type="project" value="UniProtKB-SubCell"/>
</dbReference>
<evidence type="ECO:0008006" key="9">
    <source>
        <dbReference type="Google" id="ProtNLM"/>
    </source>
</evidence>
<feature type="transmembrane region" description="Helical" evidence="7">
    <location>
        <begin position="197"/>
        <end position="220"/>
    </location>
</feature>
<comment type="subcellular location">
    <subcellularLocation>
        <location evidence="1">Membrane</location>
        <topology evidence="1">Multi-pass membrane protein</topology>
    </subcellularLocation>
</comment>
<feature type="transmembrane region" description="Helical" evidence="7">
    <location>
        <begin position="22"/>
        <end position="46"/>
    </location>
</feature>
<feature type="transmembrane region" description="Helical" evidence="7">
    <location>
        <begin position="167"/>
        <end position="185"/>
    </location>
</feature>
<name>A0A7C9CLA3_OPUST</name>
<dbReference type="Pfam" id="PF06027">
    <property type="entry name" value="SLC35F"/>
    <property type="match status" value="1"/>
</dbReference>
<accession>A0A7C9CLA3</accession>
<evidence type="ECO:0000256" key="1">
    <source>
        <dbReference type="ARBA" id="ARBA00004141"/>
    </source>
</evidence>
<dbReference type="InterPro" id="IPR009262">
    <property type="entry name" value="SLC35_F1/F2/F6"/>
</dbReference>
<feature type="transmembrane region" description="Helical" evidence="7">
    <location>
        <begin position="137"/>
        <end position="155"/>
    </location>
</feature>
<dbReference type="PANTHER" id="PTHR14233:SF18">
    <property type="entry name" value="OS05G0444300 PROTEIN"/>
    <property type="match status" value="1"/>
</dbReference>
<dbReference type="SUPFAM" id="SSF103481">
    <property type="entry name" value="Multidrug resistance efflux transporter EmrE"/>
    <property type="match status" value="2"/>
</dbReference>
<comment type="similarity">
    <text evidence="2">Belongs to the SLC35F solute transporter family.</text>
</comment>
<sequence length="344" mass="37844">MGSGGGGCGGWLNKHEAVLRTLFVLFLGQAVSFAMSLMSFSSSYLATLGVDAPITQSFFNYFCLTVVYGGTMLFRRKKLLAPWYYYVPLGFVDVQGNYLVVKAFQYTSITSVTLLDCWTIPWVIILTWAVLGTRYSIWQYVGAATCIFGLCLVLLSDSGVSGGGGSNPLLGDFLVIGGTLFYALSNVGEEFFVKEKNLVETISMLGVFGLLFSICEIVLLERSKLEAIEWSTNVVLGFTGFAAASFLFYTLVPFVLKLSGATLFNLSILTSDMWAVAIRILFYHQQVDWLYYISFAIVVVGLIIYSQNEKSPVPITSSLGGHLEGEYQVLDEESEVSRAETRSP</sequence>
<dbReference type="AlphaFoldDB" id="A0A7C9CLA3"/>
<keyword evidence="5 7" id="KW-1133">Transmembrane helix</keyword>
<protein>
    <recommendedName>
        <fullName evidence="9">EamA domain-containing protein</fullName>
    </recommendedName>
</protein>
<dbReference type="InterPro" id="IPR037185">
    <property type="entry name" value="EmrE-like"/>
</dbReference>
<proteinExistence type="inferred from homology"/>
<dbReference type="GO" id="GO:0022857">
    <property type="term" value="F:transmembrane transporter activity"/>
    <property type="evidence" value="ECO:0007669"/>
    <property type="project" value="InterPro"/>
</dbReference>
<evidence type="ECO:0000256" key="4">
    <source>
        <dbReference type="ARBA" id="ARBA00022692"/>
    </source>
</evidence>
<evidence type="ECO:0000256" key="5">
    <source>
        <dbReference type="ARBA" id="ARBA00022989"/>
    </source>
</evidence>
<feature type="transmembrane region" description="Helical" evidence="7">
    <location>
        <begin position="289"/>
        <end position="306"/>
    </location>
</feature>